<dbReference type="AlphaFoldDB" id="A0AAW1IA55"/>
<comment type="caution">
    <text evidence="1">The sequence shown here is derived from an EMBL/GenBank/DDBJ whole genome shotgun (WGS) entry which is preliminary data.</text>
</comment>
<dbReference type="Proteomes" id="UP001458880">
    <property type="component" value="Unassembled WGS sequence"/>
</dbReference>
<protein>
    <submittedName>
        <fullName evidence="1">Uncharacterized protein</fullName>
    </submittedName>
</protein>
<organism evidence="1 2">
    <name type="scientific">Popillia japonica</name>
    <name type="common">Japanese beetle</name>
    <dbReference type="NCBI Taxonomy" id="7064"/>
    <lineage>
        <taxon>Eukaryota</taxon>
        <taxon>Metazoa</taxon>
        <taxon>Ecdysozoa</taxon>
        <taxon>Arthropoda</taxon>
        <taxon>Hexapoda</taxon>
        <taxon>Insecta</taxon>
        <taxon>Pterygota</taxon>
        <taxon>Neoptera</taxon>
        <taxon>Endopterygota</taxon>
        <taxon>Coleoptera</taxon>
        <taxon>Polyphaga</taxon>
        <taxon>Scarabaeiformia</taxon>
        <taxon>Scarabaeidae</taxon>
        <taxon>Rutelinae</taxon>
        <taxon>Popillia</taxon>
    </lineage>
</organism>
<accession>A0AAW1IA55</accession>
<name>A0AAW1IA55_POPJA</name>
<gene>
    <name evidence="1" type="ORF">QE152_g37328</name>
</gene>
<keyword evidence="2" id="KW-1185">Reference proteome</keyword>
<evidence type="ECO:0000313" key="2">
    <source>
        <dbReference type="Proteomes" id="UP001458880"/>
    </source>
</evidence>
<evidence type="ECO:0000313" key="1">
    <source>
        <dbReference type="EMBL" id="KAK9686263.1"/>
    </source>
</evidence>
<reference evidence="1 2" key="1">
    <citation type="journal article" date="2024" name="BMC Genomics">
        <title>De novo assembly and annotation of Popillia japonica's genome with initial clues to its potential as an invasive pest.</title>
        <authorList>
            <person name="Cucini C."/>
            <person name="Boschi S."/>
            <person name="Funari R."/>
            <person name="Cardaioli E."/>
            <person name="Iannotti N."/>
            <person name="Marturano G."/>
            <person name="Paoli F."/>
            <person name="Bruttini M."/>
            <person name="Carapelli A."/>
            <person name="Frati F."/>
            <person name="Nardi F."/>
        </authorList>
    </citation>
    <scope>NUCLEOTIDE SEQUENCE [LARGE SCALE GENOMIC DNA]</scope>
    <source>
        <strain evidence="1">DMR45628</strain>
    </source>
</reference>
<sequence>MVRLKKKIPSHTKMASYEVGVTINNPAEELSEITFSTVRGLKVLLIEFYHRTHLLLYLKDATVINNQSIDCVTLKHVLANGVEFFILRFASPWVKEEFLRDGFSDRLGDSGQSSSDSNSTPSPPQINYLIVYIINNKSHK</sequence>
<proteinExistence type="predicted"/>
<dbReference type="EMBL" id="JASPKY010000719">
    <property type="protein sequence ID" value="KAK9686263.1"/>
    <property type="molecule type" value="Genomic_DNA"/>
</dbReference>